<reference evidence="3" key="1">
    <citation type="submission" date="2018-09" db="EMBL/GenBank/DDBJ databases">
        <authorList>
            <person name="Zhu H."/>
        </authorList>
    </citation>
    <scope>NUCLEOTIDE SEQUENCE [LARGE SCALE GENOMIC DNA]</scope>
    <source>
        <strain evidence="3">K2W31S-8</strain>
    </source>
</reference>
<dbReference type="PANTHER" id="PTHR47199:SF2">
    <property type="entry name" value="PHOTOSYSTEM II STABILITY_ASSEMBLY FACTOR HCF136, CHLOROPLASTIC"/>
    <property type="match status" value="1"/>
</dbReference>
<keyword evidence="3" id="KW-1185">Reference proteome</keyword>
<dbReference type="InterPro" id="IPR015943">
    <property type="entry name" value="WD40/YVTN_repeat-like_dom_sf"/>
</dbReference>
<evidence type="ECO:0000256" key="1">
    <source>
        <dbReference type="SAM" id="SignalP"/>
    </source>
</evidence>
<dbReference type="Gene3D" id="2.130.10.10">
    <property type="entry name" value="YVTN repeat-like/Quinoprotein amine dehydrogenase"/>
    <property type="match status" value="1"/>
</dbReference>
<evidence type="ECO:0000313" key="2">
    <source>
        <dbReference type="EMBL" id="AYC31288.1"/>
    </source>
</evidence>
<dbReference type="EMBL" id="CP032419">
    <property type="protein sequence ID" value="AYC31288.1"/>
    <property type="molecule type" value="Genomic_DNA"/>
</dbReference>
<dbReference type="OrthoDB" id="9813892at2"/>
<feature type="signal peptide" evidence="1">
    <location>
        <begin position="1"/>
        <end position="26"/>
    </location>
</feature>
<name>A0A385Z083_9PSED</name>
<dbReference type="SUPFAM" id="SSF110296">
    <property type="entry name" value="Oligoxyloglucan reducing end-specific cellobiohydrolase"/>
    <property type="match status" value="1"/>
</dbReference>
<gene>
    <name evidence="2" type="ORF">D3880_02280</name>
</gene>
<dbReference type="RefSeq" id="WP_119891921.1">
    <property type="nucleotide sequence ID" value="NZ_CP032419.1"/>
</dbReference>
<organism evidence="2 3">
    <name type="scientific">Pseudomonas cavernae</name>
    <dbReference type="NCBI Taxonomy" id="2320867"/>
    <lineage>
        <taxon>Bacteria</taxon>
        <taxon>Pseudomonadati</taxon>
        <taxon>Pseudomonadota</taxon>
        <taxon>Gammaproteobacteria</taxon>
        <taxon>Pseudomonadales</taxon>
        <taxon>Pseudomonadaceae</taxon>
        <taxon>Pseudomonas</taxon>
    </lineage>
</organism>
<evidence type="ECO:0008006" key="4">
    <source>
        <dbReference type="Google" id="ProtNLM"/>
    </source>
</evidence>
<dbReference type="AlphaFoldDB" id="A0A385Z083"/>
<sequence length="360" mass="37063">MSCKFDKARRGVLGAVLCGLSACAVASVPAAEVGEPASRAALASSQAEKSVLLGAARTDSGRLVSVGERGLVLLSDDSGAHWRQAVVPVSVTLTAVRFAGQQGVAVGHAGVVLTSGDGGETWVQRLDGRRAAEVALRDAQASKDEQLISSAQLLVDEGPDKPFLDAAIGADGQLLVVGAYGMAFASPDMGQSWNSWSGRLDNPTGLHLYAVRQRGQALLVAGERGLVLSSVDAGASFKRLEVPYQGSLFTAELPGDGDIVVAGLKGSLLRSRDGGASWQRLDAADASSFTASTLGRDGSLYLVTQAGHVLGLQRDGLVQLSSQAMPSLNGILPVNPQSVVLLSNLGLTTLQLNAGTEEQP</sequence>
<dbReference type="KEGG" id="pcav:D3880_02280"/>
<accession>A0A385Z083</accession>
<dbReference type="PROSITE" id="PS51257">
    <property type="entry name" value="PROKAR_LIPOPROTEIN"/>
    <property type="match status" value="1"/>
</dbReference>
<feature type="chain" id="PRO_5017221039" description="BNR domain-containing protein" evidence="1">
    <location>
        <begin position="27"/>
        <end position="360"/>
    </location>
</feature>
<proteinExistence type="predicted"/>
<evidence type="ECO:0000313" key="3">
    <source>
        <dbReference type="Proteomes" id="UP000265560"/>
    </source>
</evidence>
<keyword evidence="1" id="KW-0732">Signal</keyword>
<dbReference type="PANTHER" id="PTHR47199">
    <property type="entry name" value="PHOTOSYSTEM II STABILITY/ASSEMBLY FACTOR HCF136, CHLOROPLASTIC"/>
    <property type="match status" value="1"/>
</dbReference>
<protein>
    <recommendedName>
        <fullName evidence="4">BNR domain-containing protein</fullName>
    </recommendedName>
</protein>
<dbReference type="Proteomes" id="UP000265560">
    <property type="component" value="Chromosome"/>
</dbReference>